<dbReference type="AlphaFoldDB" id="A0A919NYE8"/>
<dbReference type="RefSeq" id="WP_203813435.1">
    <property type="nucleotide sequence ID" value="NZ_BOMY01000053.1"/>
</dbReference>
<feature type="compositionally biased region" description="Low complexity" evidence="1">
    <location>
        <begin position="416"/>
        <end position="440"/>
    </location>
</feature>
<feature type="compositionally biased region" description="Gly residues" evidence="1">
    <location>
        <begin position="389"/>
        <end position="398"/>
    </location>
</feature>
<dbReference type="Proteomes" id="UP000623608">
    <property type="component" value="Unassembled WGS sequence"/>
</dbReference>
<feature type="compositionally biased region" description="Basic and acidic residues" evidence="1">
    <location>
        <begin position="603"/>
        <end position="612"/>
    </location>
</feature>
<proteinExistence type="predicted"/>
<name>A0A919NYE8_9ACTN</name>
<evidence type="ECO:0000313" key="2">
    <source>
        <dbReference type="EMBL" id="GIF25617.1"/>
    </source>
</evidence>
<keyword evidence="3" id="KW-1185">Reference proteome</keyword>
<comment type="caution">
    <text evidence="2">The sequence shown here is derived from an EMBL/GenBank/DDBJ whole genome shotgun (WGS) entry which is preliminary data.</text>
</comment>
<organism evidence="2 3">
    <name type="scientific">Paractinoplanes tereljensis</name>
    <dbReference type="NCBI Taxonomy" id="571912"/>
    <lineage>
        <taxon>Bacteria</taxon>
        <taxon>Bacillati</taxon>
        <taxon>Actinomycetota</taxon>
        <taxon>Actinomycetes</taxon>
        <taxon>Micromonosporales</taxon>
        <taxon>Micromonosporaceae</taxon>
        <taxon>Paractinoplanes</taxon>
    </lineage>
</organism>
<feature type="region of interest" description="Disordered" evidence="1">
    <location>
        <begin position="359"/>
        <end position="481"/>
    </location>
</feature>
<feature type="compositionally biased region" description="Polar residues" evidence="1">
    <location>
        <begin position="458"/>
        <end position="468"/>
    </location>
</feature>
<gene>
    <name evidence="2" type="ORF">Ate02nite_83470</name>
</gene>
<reference evidence="2" key="1">
    <citation type="submission" date="2021-01" db="EMBL/GenBank/DDBJ databases">
        <title>Whole genome shotgun sequence of Actinoplanes tereljensis NBRC 105297.</title>
        <authorList>
            <person name="Komaki H."/>
            <person name="Tamura T."/>
        </authorList>
    </citation>
    <scope>NUCLEOTIDE SEQUENCE</scope>
    <source>
        <strain evidence="2">NBRC 105297</strain>
    </source>
</reference>
<feature type="compositionally biased region" description="Low complexity" evidence="1">
    <location>
        <begin position="639"/>
        <end position="655"/>
    </location>
</feature>
<evidence type="ECO:0000256" key="1">
    <source>
        <dbReference type="SAM" id="MobiDB-lite"/>
    </source>
</evidence>
<accession>A0A919NYE8</accession>
<feature type="region of interest" description="Disordered" evidence="1">
    <location>
        <begin position="598"/>
        <end position="670"/>
    </location>
</feature>
<protein>
    <submittedName>
        <fullName evidence="2">Uncharacterized protein</fullName>
    </submittedName>
</protein>
<evidence type="ECO:0000313" key="3">
    <source>
        <dbReference type="Proteomes" id="UP000623608"/>
    </source>
</evidence>
<dbReference type="EMBL" id="BOMY01000053">
    <property type="protein sequence ID" value="GIF25617.1"/>
    <property type="molecule type" value="Genomic_DNA"/>
</dbReference>
<sequence>MGRAGSSDDNNSSNWTLERIMTEIYGFENGAAPSWGREQVAAKTWFKFDASWKDSDHFFHTADPSKYWKPVSVEHPDWYNLALGRLTTYSDYYGSTFTDVQGKLLFWDQADNAKALWDKFHDTITGLHGEISADGNSTLDATTFRTFGQLLFDVKKEIEKQGTSINSTISSMYGDYNGNRGSGTDAFIWRLHNLHGDMHDLHEDIAPASMARAGSAPTADNISLPDLFYSTIPSKIKGLSEAYADTVRDWFAKKIDPTELIKAVVSSIWMSNIWYLTIQKNTHVAHPAPFKYVLVDAEGVVFHPPVELETAADWSTLDQIVKERWKAQLQSVDAMLAPYATALVTTFNDVSDRLRHSITDFVDEPGNGTGEGNDPTGGNDFNPNDLFGDGSGSGGGGEDPFAGLPDASDGSGGSGDPFADLPDGSDAFGGADDPFGGLPDSSDAFNSSSDPFADLPAFSSSNSGSTDPFSGLPDLSTTGSSSAFDPAGLPSLSSLGGLGALGGLGGLSGLGGGSGGFGGLGAGSSKGGGGIGAFDGLAGADDSAYSPTGLDGAGLVPTSDFAAGSDLLGAAGAAGSAAGTSAGSSGMPMMPPMGGMGGMGGGKGKEDERERSTWLAEDEEIWGTDPDVSPAVVGREAVQPQQQQRPGAQPQQRPGSPYAPTTQPRQRGRA</sequence>
<feature type="compositionally biased region" description="Polar residues" evidence="1">
    <location>
        <begin position="659"/>
        <end position="670"/>
    </location>
</feature>